<dbReference type="Proteomes" id="UP000004018">
    <property type="component" value="Unassembled WGS sequence"/>
</dbReference>
<reference evidence="1" key="2">
    <citation type="submission" date="2009-12" db="EMBL/GenBank/DDBJ databases">
        <authorList>
            <person name="Madupu R."/>
            <person name="Durkin A.S."/>
            <person name="Torralba M."/>
            <person name="Methe B."/>
            <person name="Sutton G.G."/>
            <person name="Strausberg R.L."/>
            <person name="Nelson K.E."/>
        </authorList>
    </citation>
    <scope>NUCLEOTIDE SEQUENCE</scope>
    <source>
        <strain evidence="1">28L</strain>
    </source>
</reference>
<reference evidence="2 4" key="3">
    <citation type="submission" date="2011-04" db="EMBL/GenBank/DDBJ databases">
        <authorList>
            <person name="Harkins D.M."/>
            <person name="Madupu R."/>
            <person name="Durkin A.S."/>
            <person name="Torralba M."/>
            <person name="Methe B."/>
            <person name="Sutton G.G."/>
            <person name="Nelson K.E."/>
        </authorList>
    </citation>
    <scope>NUCLEOTIDE SEQUENCE [LARGE SCALE GENOMIC DNA]</scope>
    <source>
        <strain evidence="2 4">UPII 199-6</strain>
    </source>
</reference>
<dbReference type="EMBL" id="ADGP01000019">
    <property type="protein sequence ID" value="EFD94121.1"/>
    <property type="molecule type" value="Genomic_DNA"/>
</dbReference>
<comment type="caution">
    <text evidence="1">The sequence shown here is derived from an EMBL/GenBank/DDBJ whole genome shotgun (WGS) entry which is preliminary data.</text>
</comment>
<keyword evidence="4" id="KW-1185">Reference proteome</keyword>
<dbReference type="AlphaFoldDB" id="D3LUX2"/>
<accession>D3LUX2</accession>
<name>D3LUX2_9FIRM</name>
<dbReference type="STRING" id="699218.HMPREF0889_1671"/>
<gene>
    <name evidence="1" type="ORF">HMPREF0889_1671</name>
    <name evidence="2" type="ORF">HMPREF1039_0976</name>
</gene>
<sequence>MLPLSLRVSAYGLCAVAGHGKVVLSGATFFYGDVLSASYFRI</sequence>
<evidence type="ECO:0000313" key="4">
    <source>
        <dbReference type="Proteomes" id="UP000004018"/>
    </source>
</evidence>
<evidence type="ECO:0000313" key="3">
    <source>
        <dbReference type="Proteomes" id="UP000003242"/>
    </source>
</evidence>
<reference evidence="3" key="1">
    <citation type="submission" date="2009-12" db="EMBL/GenBank/DDBJ databases">
        <title>Sequence of Clostridiales genomosp. BVAB3 str. UPII9-5.</title>
        <authorList>
            <person name="Madupu R."/>
            <person name="Durkin A.S."/>
            <person name="Torralba M."/>
            <person name="Methe B."/>
            <person name="Sutton G.G."/>
            <person name="Strausberg R.L."/>
            <person name="Nelson K.E."/>
        </authorList>
    </citation>
    <scope>NUCLEOTIDE SEQUENCE [LARGE SCALE GENOMIC DNA]</scope>
    <source>
        <strain evidence="3">28L</strain>
    </source>
</reference>
<protein>
    <submittedName>
        <fullName evidence="1">Uncharacterized protein</fullName>
    </submittedName>
</protein>
<dbReference type="EMBL" id="AFIJ01000033">
    <property type="protein sequence ID" value="EGL39795.1"/>
    <property type="molecule type" value="Genomic_DNA"/>
</dbReference>
<evidence type="ECO:0000313" key="1">
    <source>
        <dbReference type="EMBL" id="EFD94121.1"/>
    </source>
</evidence>
<proteinExistence type="predicted"/>
<evidence type="ECO:0000313" key="2">
    <source>
        <dbReference type="EMBL" id="EGL39795.1"/>
    </source>
</evidence>
<organism evidence="1 3">
    <name type="scientific">Megasphaera lornae</name>
    <dbReference type="NCBI Taxonomy" id="1000568"/>
    <lineage>
        <taxon>Bacteria</taxon>
        <taxon>Bacillati</taxon>
        <taxon>Bacillota</taxon>
        <taxon>Negativicutes</taxon>
        <taxon>Veillonellales</taxon>
        <taxon>Veillonellaceae</taxon>
        <taxon>Megasphaera</taxon>
    </lineage>
</organism>
<dbReference type="Proteomes" id="UP000003242">
    <property type="component" value="Unassembled WGS sequence"/>
</dbReference>